<dbReference type="GeneID" id="36596144"/>
<evidence type="ECO:0000313" key="4">
    <source>
        <dbReference type="Proteomes" id="UP000235371"/>
    </source>
</evidence>
<accession>A0A2J6TRJ5</accession>
<dbReference type="InterPro" id="IPR052895">
    <property type="entry name" value="HetReg/Transcr_Mod"/>
</dbReference>
<feature type="region of interest" description="Disordered" evidence="1">
    <location>
        <begin position="1"/>
        <end position="23"/>
    </location>
</feature>
<proteinExistence type="predicted"/>
<evidence type="ECO:0000259" key="2">
    <source>
        <dbReference type="Pfam" id="PF06985"/>
    </source>
</evidence>
<dbReference type="OrthoDB" id="2157530at2759"/>
<dbReference type="Proteomes" id="UP000235371">
    <property type="component" value="Unassembled WGS sequence"/>
</dbReference>
<sequence>MDDARTSLIQGRDKDSSNAVQPPYPYNEAKFLFPSFTPCRYTQYPDVPRDQRWPKVEEPLESPGAYTFRRWVDKPNVFTYSRLPPGRSVRLIRLQRGQGDEALSCSLFTANIDHGIQYEAISYVWGDAWGQAKIFLDGIPFKVTRNLYTALQCIRSPANGRVL</sequence>
<dbReference type="Pfam" id="PF06985">
    <property type="entry name" value="HET"/>
    <property type="match status" value="1"/>
</dbReference>
<dbReference type="RefSeq" id="XP_024742533.1">
    <property type="nucleotide sequence ID" value="XM_024888068.1"/>
</dbReference>
<dbReference type="PANTHER" id="PTHR24148:SF64">
    <property type="entry name" value="HETEROKARYON INCOMPATIBILITY DOMAIN-CONTAINING PROTEIN"/>
    <property type="match status" value="1"/>
</dbReference>
<protein>
    <recommendedName>
        <fullName evidence="2">Heterokaryon incompatibility domain-containing protein</fullName>
    </recommendedName>
</protein>
<keyword evidence="4" id="KW-1185">Reference proteome</keyword>
<dbReference type="EMBL" id="KZ613746">
    <property type="protein sequence ID" value="PMD65629.1"/>
    <property type="molecule type" value="Genomic_DNA"/>
</dbReference>
<organism evidence="3 4">
    <name type="scientific">Hyaloscypha bicolor E</name>
    <dbReference type="NCBI Taxonomy" id="1095630"/>
    <lineage>
        <taxon>Eukaryota</taxon>
        <taxon>Fungi</taxon>
        <taxon>Dikarya</taxon>
        <taxon>Ascomycota</taxon>
        <taxon>Pezizomycotina</taxon>
        <taxon>Leotiomycetes</taxon>
        <taxon>Helotiales</taxon>
        <taxon>Hyaloscyphaceae</taxon>
        <taxon>Hyaloscypha</taxon>
        <taxon>Hyaloscypha bicolor</taxon>
    </lineage>
</organism>
<dbReference type="PANTHER" id="PTHR24148">
    <property type="entry name" value="ANKYRIN REPEAT DOMAIN-CONTAINING PROTEIN 39 HOMOLOG-RELATED"/>
    <property type="match status" value="1"/>
</dbReference>
<dbReference type="InterPro" id="IPR010730">
    <property type="entry name" value="HET"/>
</dbReference>
<name>A0A2J6TRJ5_9HELO</name>
<dbReference type="InParanoid" id="A0A2J6TRJ5"/>
<dbReference type="AlphaFoldDB" id="A0A2J6TRJ5"/>
<evidence type="ECO:0000313" key="3">
    <source>
        <dbReference type="EMBL" id="PMD65629.1"/>
    </source>
</evidence>
<evidence type="ECO:0000256" key="1">
    <source>
        <dbReference type="SAM" id="MobiDB-lite"/>
    </source>
</evidence>
<reference evidence="3 4" key="1">
    <citation type="submission" date="2016-04" db="EMBL/GenBank/DDBJ databases">
        <title>A degradative enzymes factory behind the ericoid mycorrhizal symbiosis.</title>
        <authorList>
            <consortium name="DOE Joint Genome Institute"/>
            <person name="Martino E."/>
            <person name="Morin E."/>
            <person name="Grelet G."/>
            <person name="Kuo A."/>
            <person name="Kohler A."/>
            <person name="Daghino S."/>
            <person name="Barry K."/>
            <person name="Choi C."/>
            <person name="Cichocki N."/>
            <person name="Clum A."/>
            <person name="Copeland A."/>
            <person name="Hainaut M."/>
            <person name="Haridas S."/>
            <person name="Labutti K."/>
            <person name="Lindquist E."/>
            <person name="Lipzen A."/>
            <person name="Khouja H.-R."/>
            <person name="Murat C."/>
            <person name="Ohm R."/>
            <person name="Olson A."/>
            <person name="Spatafora J."/>
            <person name="Veneault-Fourrey C."/>
            <person name="Henrissat B."/>
            <person name="Grigoriev I."/>
            <person name="Martin F."/>
            <person name="Perotto S."/>
        </authorList>
    </citation>
    <scope>NUCLEOTIDE SEQUENCE [LARGE SCALE GENOMIC DNA]</scope>
    <source>
        <strain evidence="3 4">E</strain>
    </source>
</reference>
<gene>
    <name evidence="3" type="ORF">K444DRAFT_703508</name>
</gene>
<feature type="domain" description="Heterokaryon incompatibility" evidence="2">
    <location>
        <begin position="118"/>
        <end position="158"/>
    </location>
</feature>